<evidence type="ECO:0000313" key="2">
    <source>
        <dbReference type="EMBL" id="SNT58246.1"/>
    </source>
</evidence>
<dbReference type="Gene3D" id="3.10.450.50">
    <property type="match status" value="1"/>
</dbReference>
<keyword evidence="2" id="KW-0378">Hydrolase</keyword>
<gene>
    <name evidence="2" type="ORF">SAMN05443665_104911</name>
</gene>
<keyword evidence="3" id="KW-1185">Reference proteome</keyword>
<dbReference type="EMBL" id="FZOR01000049">
    <property type="protein sequence ID" value="SNT58246.1"/>
    <property type="molecule type" value="Genomic_DNA"/>
</dbReference>
<protein>
    <submittedName>
        <fullName evidence="2">Limonene-1,2-epoxide hydrolase</fullName>
    </submittedName>
</protein>
<evidence type="ECO:0000259" key="1">
    <source>
        <dbReference type="Pfam" id="PF12680"/>
    </source>
</evidence>
<reference evidence="2 3" key="1">
    <citation type="submission" date="2017-06" db="EMBL/GenBank/DDBJ databases">
        <authorList>
            <person name="Kim H.J."/>
            <person name="Triplett B.A."/>
        </authorList>
    </citation>
    <scope>NUCLEOTIDE SEQUENCE [LARGE SCALE GENOMIC DNA]</scope>
    <source>
        <strain evidence="2 3">DSM 44715</strain>
    </source>
</reference>
<evidence type="ECO:0000313" key="3">
    <source>
        <dbReference type="Proteomes" id="UP000198318"/>
    </source>
</evidence>
<accession>A0A239NTR3</accession>
<dbReference type="SUPFAM" id="SSF54427">
    <property type="entry name" value="NTF2-like"/>
    <property type="match status" value="1"/>
</dbReference>
<proteinExistence type="predicted"/>
<dbReference type="InterPro" id="IPR037401">
    <property type="entry name" value="SnoaL-like"/>
</dbReference>
<sequence>MSQFSTASQLPAAFPAVFAEGWALPKPDGFLGHFRPLIHDEAVFTQPLFPDARGPGEVEGMFRRLFALFPDMGLTVRNSAVEGGTVFIESACTATLGRKPVRFRVCDRFTIADGTIRARASYSDPLPVLLTGLRRPSSWPRLLRARMP</sequence>
<name>A0A239NTR3_9ACTN</name>
<dbReference type="AlphaFoldDB" id="A0A239NTR3"/>
<organism evidence="2 3">
    <name type="scientific">Actinomadura meyerae</name>
    <dbReference type="NCBI Taxonomy" id="240840"/>
    <lineage>
        <taxon>Bacteria</taxon>
        <taxon>Bacillati</taxon>
        <taxon>Actinomycetota</taxon>
        <taxon>Actinomycetes</taxon>
        <taxon>Streptosporangiales</taxon>
        <taxon>Thermomonosporaceae</taxon>
        <taxon>Actinomadura</taxon>
    </lineage>
</organism>
<feature type="domain" description="SnoaL-like" evidence="1">
    <location>
        <begin position="33"/>
        <end position="117"/>
    </location>
</feature>
<dbReference type="Proteomes" id="UP000198318">
    <property type="component" value="Unassembled WGS sequence"/>
</dbReference>
<dbReference type="RefSeq" id="WP_179271833.1">
    <property type="nucleotide sequence ID" value="NZ_FZOR01000049.1"/>
</dbReference>
<dbReference type="InterPro" id="IPR032710">
    <property type="entry name" value="NTF2-like_dom_sf"/>
</dbReference>
<dbReference type="Pfam" id="PF12680">
    <property type="entry name" value="SnoaL_2"/>
    <property type="match status" value="1"/>
</dbReference>
<dbReference type="GO" id="GO:0016787">
    <property type="term" value="F:hydrolase activity"/>
    <property type="evidence" value="ECO:0007669"/>
    <property type="project" value="UniProtKB-KW"/>
</dbReference>